<gene>
    <name evidence="10" type="ORF">PENPOL_c002G07568</name>
</gene>
<dbReference type="InterPro" id="IPR029058">
    <property type="entry name" value="AB_hydrolase_fold"/>
</dbReference>
<dbReference type="Pfam" id="PF13374">
    <property type="entry name" value="TPR_10"/>
    <property type="match status" value="1"/>
</dbReference>
<dbReference type="InterPro" id="IPR052374">
    <property type="entry name" value="SERAC1"/>
</dbReference>
<evidence type="ECO:0000313" key="10">
    <source>
        <dbReference type="EMBL" id="OQD69578.1"/>
    </source>
</evidence>
<dbReference type="InterPro" id="IPR056884">
    <property type="entry name" value="NPHP3-like_N"/>
</dbReference>
<keyword evidence="11" id="KW-1185">Reference proteome</keyword>
<dbReference type="Gene3D" id="1.25.40.10">
    <property type="entry name" value="Tetratricopeptide repeat domain"/>
    <property type="match status" value="1"/>
</dbReference>
<dbReference type="EMBL" id="MDYM01000002">
    <property type="protein sequence ID" value="OQD69578.1"/>
    <property type="molecule type" value="Genomic_DNA"/>
</dbReference>
<feature type="transmembrane region" description="Helical" evidence="8">
    <location>
        <begin position="1113"/>
        <end position="1133"/>
    </location>
</feature>
<dbReference type="PANTHER" id="PTHR48182:SF2">
    <property type="entry name" value="PROTEIN SERAC1"/>
    <property type="match status" value="1"/>
</dbReference>
<evidence type="ECO:0000256" key="3">
    <source>
        <dbReference type="ARBA" id="ARBA00004370"/>
    </source>
</evidence>
<dbReference type="OrthoDB" id="21416at2759"/>
<dbReference type="GO" id="GO:0072330">
    <property type="term" value="P:monocarboxylic acid biosynthetic process"/>
    <property type="evidence" value="ECO:0007669"/>
    <property type="project" value="UniProtKB-ARBA"/>
</dbReference>
<dbReference type="GO" id="GO:0005739">
    <property type="term" value="C:mitochondrion"/>
    <property type="evidence" value="ECO:0007669"/>
    <property type="project" value="UniProtKB-SubCell"/>
</dbReference>
<dbReference type="Proteomes" id="UP000191408">
    <property type="component" value="Unassembled WGS sequence"/>
</dbReference>
<dbReference type="SUPFAM" id="SSF48452">
    <property type="entry name" value="TPR-like"/>
    <property type="match status" value="1"/>
</dbReference>
<dbReference type="PANTHER" id="PTHR48182">
    <property type="entry name" value="PROTEIN SERAC1"/>
    <property type="match status" value="1"/>
</dbReference>
<comment type="caution">
    <text evidence="10">The sequence shown here is derived from an EMBL/GenBank/DDBJ whole genome shotgun (WGS) entry which is preliminary data.</text>
</comment>
<proteinExistence type="predicted"/>
<evidence type="ECO:0000256" key="1">
    <source>
        <dbReference type="ARBA" id="ARBA00004173"/>
    </source>
</evidence>
<evidence type="ECO:0000313" key="11">
    <source>
        <dbReference type="Proteomes" id="UP000191408"/>
    </source>
</evidence>
<name>A0A1V6NXW2_PENPO</name>
<feature type="domain" description="Nephrocystin 3-like N-terminal" evidence="9">
    <location>
        <begin position="299"/>
        <end position="437"/>
    </location>
</feature>
<keyword evidence="8" id="KW-0812">Transmembrane</keyword>
<keyword evidence="8" id="KW-1133">Transmembrane helix</keyword>
<evidence type="ECO:0000256" key="2">
    <source>
        <dbReference type="ARBA" id="ARBA00004240"/>
    </source>
</evidence>
<comment type="subcellular location">
    <subcellularLocation>
        <location evidence="2">Endoplasmic reticulum</location>
    </subcellularLocation>
    <subcellularLocation>
        <location evidence="3">Membrane</location>
    </subcellularLocation>
    <subcellularLocation>
        <location evidence="1">Mitochondrion</location>
    </subcellularLocation>
</comment>
<evidence type="ECO:0000256" key="8">
    <source>
        <dbReference type="SAM" id="Phobius"/>
    </source>
</evidence>
<dbReference type="GO" id="GO:0016020">
    <property type="term" value="C:membrane"/>
    <property type="evidence" value="ECO:0007669"/>
    <property type="project" value="UniProtKB-SubCell"/>
</dbReference>
<dbReference type="Gene3D" id="3.40.50.1820">
    <property type="entry name" value="alpha/beta hydrolase"/>
    <property type="match status" value="1"/>
</dbReference>
<evidence type="ECO:0000256" key="6">
    <source>
        <dbReference type="ARBA" id="ARBA00023128"/>
    </source>
</evidence>
<keyword evidence="5" id="KW-0256">Endoplasmic reticulum</keyword>
<dbReference type="InterPro" id="IPR027417">
    <property type="entry name" value="P-loop_NTPase"/>
</dbReference>
<dbReference type="GO" id="GO:0017000">
    <property type="term" value="P:antibiotic biosynthetic process"/>
    <property type="evidence" value="ECO:0007669"/>
    <property type="project" value="UniProtKB-ARBA"/>
</dbReference>
<dbReference type="InterPro" id="IPR011990">
    <property type="entry name" value="TPR-like_helical_dom_sf"/>
</dbReference>
<protein>
    <recommendedName>
        <fullName evidence="9">Nephrocystin 3-like N-terminal domain-containing protein</fullName>
    </recommendedName>
</protein>
<keyword evidence="6" id="KW-0496">Mitochondrion</keyword>
<dbReference type="Pfam" id="PF24883">
    <property type="entry name" value="NPHP3_N"/>
    <property type="match status" value="1"/>
</dbReference>
<dbReference type="AlphaFoldDB" id="A0A1V6NXW2"/>
<sequence length="1135" mass="127395">MSQISLQIQTPFAPQTSSGGRGLYGLNVLSEGKAPVTIDIVAVHGLGGHLLRTWTHKSQCCWLRDLLPVDIPDARIMTFGYDANVIGSSMNTFKDSAQLLLQHLLLQRDPELIPSSRPILFICHSLGGLVTKQALVKASSSPEYKTIRASTIGTVFMGTPHRGSSVASLGKVVANIARLFPFSISTSHLNSLLPDSRDLSELSTGFFQNILSPPVKVVNFFESKTTKIGLMRIPIVPQASAVMDPVGPIQEGISLDGDHRQICQFSSGDDAQYKLVLHNIKSIMAPEPDGSSQQDYNSNGLGKSFISSYIASSLRAETDTIVIYNTFNPQTSGSRTEATLVSVILGQLVAEPTLKDVVLSSLTELIRHRLDTVNISFQQVLQILANVCQYTRRLYLVLDGLDEMVESTSTKTELLRALVDFQQEDYAHILKTIVVSRDVTPFREMLSFDLSFQITPEYTKGDVMTFVGAHLSRMALPDSMIELANVTVRQRSHGLFIWASLFISGLQIESNEKGSLHSYIVEAEEGLSSLYTHAMIQLHRSSPELLELRKLALTFCATADVPLDLPEVNEVIRSRLHFGMDNVEILRKACGPFIEVVDGRVSLSHLSVRDYVLSTNRRGHNIFLPDSRMAAHATMATICLGYLCLDDHQQPFSCVSWYDYQDNGQFPLLRYACLNWERHMRQAGPLDSIFLDVLRKFVTSNAGIRWATCYYPHFQRQLGESHLSAFAELRSIFLRIKSRVPQISSTNPHRLSAKAEICQNLDTFLIQAFETVLAVERNLAGTKSRSTIERLLELSRVLQTCDSPKQAQLTAREASSIATARFGVMDPMSLICKHHTFLLELHNIPTEMQNMSKKKILQGLRDLRYSMIEVLGRYHQDTLRCHHDIGLTLFRDQQVTESYHVLKKVYEDMKKHLGPSMLTRRTANNLANALYTLRRLDEAESVLLSVEDVQQLSKNELFVELDSYHIFSYEGLELLACVYVQQIQPNRAVPLHERAIAGRSLLVGHDAELFVWVRNFGLTLSYQKRFAEASSLYVLWICNGRENIRLTESVAMLRENLVECLENWKAASKQGLCEAPVHDEKITAALNSSLDKDPVVLPVASPSPTPSIFNESFYSVTFRFFLVLVLYICIRYLNL</sequence>
<evidence type="ECO:0000256" key="7">
    <source>
        <dbReference type="ARBA" id="ARBA00023136"/>
    </source>
</evidence>
<accession>A0A1V6NXW2</accession>
<dbReference type="GO" id="GO:0005783">
    <property type="term" value="C:endoplasmic reticulum"/>
    <property type="evidence" value="ECO:0007669"/>
    <property type="project" value="UniProtKB-SubCell"/>
</dbReference>
<evidence type="ECO:0000256" key="5">
    <source>
        <dbReference type="ARBA" id="ARBA00022824"/>
    </source>
</evidence>
<dbReference type="Gene3D" id="3.40.50.300">
    <property type="entry name" value="P-loop containing nucleotide triphosphate hydrolases"/>
    <property type="match status" value="1"/>
</dbReference>
<evidence type="ECO:0000256" key="4">
    <source>
        <dbReference type="ARBA" id="ARBA00022737"/>
    </source>
</evidence>
<reference evidence="11" key="1">
    <citation type="journal article" date="2017" name="Nat. Microbiol.">
        <title>Global analysis of biosynthetic gene clusters reveals vast potential of secondary metabolite production in Penicillium species.</title>
        <authorList>
            <person name="Nielsen J.C."/>
            <person name="Grijseels S."/>
            <person name="Prigent S."/>
            <person name="Ji B."/>
            <person name="Dainat J."/>
            <person name="Nielsen K.F."/>
            <person name="Frisvad J.C."/>
            <person name="Workman M."/>
            <person name="Nielsen J."/>
        </authorList>
    </citation>
    <scope>NUCLEOTIDE SEQUENCE [LARGE SCALE GENOMIC DNA]</scope>
    <source>
        <strain evidence="11">IBT 4502</strain>
    </source>
</reference>
<organism evidence="10 11">
    <name type="scientific">Penicillium polonicum</name>
    <dbReference type="NCBI Taxonomy" id="60169"/>
    <lineage>
        <taxon>Eukaryota</taxon>
        <taxon>Fungi</taxon>
        <taxon>Dikarya</taxon>
        <taxon>Ascomycota</taxon>
        <taxon>Pezizomycotina</taxon>
        <taxon>Eurotiomycetes</taxon>
        <taxon>Eurotiomycetidae</taxon>
        <taxon>Eurotiales</taxon>
        <taxon>Aspergillaceae</taxon>
        <taxon>Penicillium</taxon>
    </lineage>
</organism>
<evidence type="ECO:0000259" key="9">
    <source>
        <dbReference type="Pfam" id="PF24883"/>
    </source>
</evidence>
<keyword evidence="4" id="KW-0677">Repeat</keyword>
<keyword evidence="7 8" id="KW-0472">Membrane</keyword>
<dbReference type="SUPFAM" id="SSF53474">
    <property type="entry name" value="alpha/beta-Hydrolases"/>
    <property type="match status" value="1"/>
</dbReference>